<feature type="compositionally biased region" description="Polar residues" evidence="1">
    <location>
        <begin position="607"/>
        <end position="617"/>
    </location>
</feature>
<dbReference type="PANTHER" id="PTHR47839">
    <property type="entry name" value="DOMAIN PROTEIN, PUTATIVE (AFU_ORTHOLOGUE AFUA_6G04830)-RELATED"/>
    <property type="match status" value="1"/>
</dbReference>
<evidence type="ECO:0000313" key="2">
    <source>
        <dbReference type="EMBL" id="CEM56123.1"/>
    </source>
</evidence>
<evidence type="ECO:0000256" key="1">
    <source>
        <dbReference type="SAM" id="MobiDB-lite"/>
    </source>
</evidence>
<dbReference type="AlphaFoldDB" id="A0A0G4IG08"/>
<accession>A0A0G4IG08</accession>
<reference evidence="2" key="1">
    <citation type="submission" date="2014-11" db="EMBL/GenBank/DDBJ databases">
        <authorList>
            <person name="Otto D Thomas"/>
            <person name="Naeem Raeece"/>
        </authorList>
    </citation>
    <scope>NUCLEOTIDE SEQUENCE</scope>
</reference>
<protein>
    <submittedName>
        <fullName evidence="2">Uncharacterized protein</fullName>
    </submittedName>
</protein>
<name>A0A0G4IG08_9ALVE</name>
<sequence>MQSAPPEVDELRSLRGLLQQYLHVPLCDQGDLAVEEFVSQNPVPACPMFPNAPLPMSPTRYLEKDLNLSPEYASTITGFNGVRELMQNWKDQCVKDCASLGVFQRGCTCDVLCGVMPGVSGCPDGSFRLLGLYDAILGTGLGYTLECLVMEGGRPQRTVRLVNFNAHLKDEHFILGVSDKGAGAAGCYGEGMKVEINRLTSAGVRIFCQSGSTAMCFRHQHPPSSSTRQSLFKVSSPYPGGFISKHTTFVLDLTSSQTPFMNARDLLYLHPRASPISDGVLEVLLEPLHHSRIYVKDLFVQEESRLPRMGLNYLGPPSTYAGLGFGRDRNCIRVKPLIACLPRLATWLHSQGQVDSCISLVHAIFEGLMVDPHCALREVIYWTDLGQPDSTQPNFFPNLFLTFGFCDYAASQLNRGNLEVRSACDVLPVSNSLHTRTFAEEQKKDAGYLGFECISVSEPILEILRESPFTPTLDSLRAKRASFIVSLPEWPFSEDPERLFAASMAEMARHFFEPIEILFKHFPSGNEKMITRVGDAQFVVDGSWLFERPRGQKVHIRMQKEGQTCSGGQCGCMRYLFLEDLLQEAPKERQQKLRQAIMRESLSAMSNTLRADTSTGSCEAVFPQQGPSRERQSYPDVLPQENSGRGESSASPGGRGADGGASLPTLDVTDAEGDPGGLQDSAASASPGRVPRVARDAAESELDVTAEKTVDLSVSAAALVQGCMQRVSGEETGRGLEQVREQGGADRPPELLADTNCIPTCDLQRREVLVDGRSVSVFVERGNLRDWEGMDRRVRGALLRDFSELLFRLGSGVFLLPGGGLGSSVHIFWQDDGGLIAFNRGGSLFFNLRFFKQQVEKNMEEALKADFWFVSFCHGLAHNEATAHGREHQRAMEALVVSFNPNFFKLRMALVQEGRLTHN</sequence>
<organism evidence="2">
    <name type="scientific">Chromera velia CCMP2878</name>
    <dbReference type="NCBI Taxonomy" id="1169474"/>
    <lineage>
        <taxon>Eukaryota</taxon>
        <taxon>Sar</taxon>
        <taxon>Alveolata</taxon>
        <taxon>Colpodellida</taxon>
        <taxon>Chromeraceae</taxon>
        <taxon>Chromera</taxon>
    </lineage>
</organism>
<proteinExistence type="predicted"/>
<gene>
    <name evidence="2" type="ORF">Cvel_14095</name>
</gene>
<dbReference type="VEuPathDB" id="CryptoDB:Cvel_14095"/>
<dbReference type="PANTHER" id="PTHR47839:SF1">
    <property type="entry name" value="DOMAIN PROTEIN, PUTATIVE (AFU_ORTHOLOGUE AFUA_6G04830)-RELATED"/>
    <property type="match status" value="1"/>
</dbReference>
<feature type="region of interest" description="Disordered" evidence="1">
    <location>
        <begin position="607"/>
        <end position="697"/>
    </location>
</feature>
<feature type="compositionally biased region" description="Polar residues" evidence="1">
    <location>
        <begin position="640"/>
        <end position="651"/>
    </location>
</feature>
<dbReference type="EMBL" id="CDMZ01005943">
    <property type="protein sequence ID" value="CEM56123.1"/>
    <property type="molecule type" value="Genomic_DNA"/>
</dbReference>